<feature type="domain" description="Glycosyltransferase 2-like" evidence="6">
    <location>
        <begin position="41"/>
        <end position="125"/>
    </location>
</feature>
<evidence type="ECO:0000256" key="3">
    <source>
        <dbReference type="ARBA" id="ARBA00022801"/>
    </source>
</evidence>
<dbReference type="Proteomes" id="UP001058403">
    <property type="component" value="Chromosome"/>
</dbReference>
<keyword evidence="5" id="KW-0119">Carbohydrate metabolism</keyword>
<evidence type="ECO:0000256" key="1">
    <source>
        <dbReference type="ARBA" id="ARBA00001946"/>
    </source>
</evidence>
<reference evidence="7" key="1">
    <citation type="submission" date="2022-08" db="EMBL/GenBank/DDBJ databases">
        <title>Genome Sequencing of Bacteroides fragilis Group Isolates with Nanopore Technology.</title>
        <authorList>
            <person name="Tisza M.J."/>
            <person name="Smith D."/>
            <person name="Dekker J.P."/>
        </authorList>
    </citation>
    <scope>NUCLEOTIDE SEQUENCE</scope>
    <source>
        <strain evidence="7">BFG-49</strain>
    </source>
</reference>
<dbReference type="GO" id="GO:0019213">
    <property type="term" value="F:deacetylase activity"/>
    <property type="evidence" value="ECO:0007669"/>
    <property type="project" value="TreeGrafter"/>
</dbReference>
<dbReference type="Gene3D" id="3.90.550.10">
    <property type="entry name" value="Spore Coat Polysaccharide Biosynthesis Protein SpsA, Chain A"/>
    <property type="match status" value="1"/>
</dbReference>
<organism evidence="7 8">
    <name type="scientific">Bacteroides fragilis</name>
    <dbReference type="NCBI Taxonomy" id="817"/>
    <lineage>
        <taxon>Bacteria</taxon>
        <taxon>Pseudomonadati</taxon>
        <taxon>Bacteroidota</taxon>
        <taxon>Bacteroidia</taxon>
        <taxon>Bacteroidales</taxon>
        <taxon>Bacteroidaceae</taxon>
        <taxon>Bacteroides</taxon>
    </lineage>
</organism>
<dbReference type="Pfam" id="PF04794">
    <property type="entry name" value="YdjC"/>
    <property type="match status" value="1"/>
</dbReference>
<keyword evidence="4" id="KW-0460">Magnesium</keyword>
<keyword evidence="2" id="KW-0479">Metal-binding</keyword>
<dbReference type="SUPFAM" id="SSF88713">
    <property type="entry name" value="Glycoside hydrolase/deacetylase"/>
    <property type="match status" value="1"/>
</dbReference>
<dbReference type="InterPro" id="IPR001173">
    <property type="entry name" value="Glyco_trans_2-like"/>
</dbReference>
<sequence length="493" mass="56381">MKLEILLSCMNQSGVTIVKKSNICSDVLIINQCDCNDFIQIENEAIIRMISTTERGLSRSRNMAIKNSKNEICLFCDDDESLIDGYEHGIMDAFQCLSDADIIIFQIDYKNKKKVQKVKKVNFLTALRVSSVQIAFKKEKILSSKICFDETIGSGVSEAGGEEVVFLYDCLKKGLKIYYYPLLIAKVNSGESKWFKGYSQKYFYDRGVFTKKMMGCLGALIYGVYFLLLKRSSYKKDISMFRAFVELTKGIYKKRKNMIIVNADDFGYSPAVNKAIDLCFKSKIISSTTIMMNMPFAEEAIAMAKGSTYSDKIGLHFNLIEGKALSPMIKSCGRLCDSEGNFIYKRNTIWLWTKVERKAIKEEFQAQLDALKKSNINPTHVDSHQHVHTELPIYMILRKCLKSNKIDALRISRNLGVCKRNLLYKKVVNFFMRLDGFRITNYMQEYGSYDLERVGADIELMCHPIWDMGKIVDSVTGTIIERKIGNLVNYSDL</sequence>
<evidence type="ECO:0000313" key="8">
    <source>
        <dbReference type="Proteomes" id="UP001058403"/>
    </source>
</evidence>
<proteinExistence type="predicted"/>
<evidence type="ECO:0000313" key="7">
    <source>
        <dbReference type="EMBL" id="UVO90105.1"/>
    </source>
</evidence>
<gene>
    <name evidence="7" type="ORF">NXW39_00465</name>
</gene>
<evidence type="ECO:0000256" key="2">
    <source>
        <dbReference type="ARBA" id="ARBA00022723"/>
    </source>
</evidence>
<protein>
    <submittedName>
        <fullName evidence="7">ChbG/HpnK family deacetylase</fullName>
    </submittedName>
</protein>
<dbReference type="PANTHER" id="PTHR31609:SF1">
    <property type="entry name" value="CARBOHYDRATE DEACETYLASE"/>
    <property type="match status" value="1"/>
</dbReference>
<evidence type="ECO:0000256" key="4">
    <source>
        <dbReference type="ARBA" id="ARBA00022842"/>
    </source>
</evidence>
<accession>A0A9X9NG68</accession>
<dbReference type="PANTHER" id="PTHR31609">
    <property type="entry name" value="YDJC DEACETYLASE FAMILY MEMBER"/>
    <property type="match status" value="1"/>
</dbReference>
<dbReference type="EMBL" id="CP103070">
    <property type="protein sequence ID" value="UVO90105.1"/>
    <property type="molecule type" value="Genomic_DNA"/>
</dbReference>
<evidence type="ECO:0000256" key="5">
    <source>
        <dbReference type="ARBA" id="ARBA00023277"/>
    </source>
</evidence>
<dbReference type="InterPro" id="IPR029044">
    <property type="entry name" value="Nucleotide-diphossugar_trans"/>
</dbReference>
<dbReference type="AlphaFoldDB" id="A0A9X9NG68"/>
<keyword evidence="3" id="KW-0378">Hydrolase</keyword>
<dbReference type="InterPro" id="IPR006879">
    <property type="entry name" value="YdjC-like"/>
</dbReference>
<dbReference type="Pfam" id="PF00535">
    <property type="entry name" value="Glycos_transf_2"/>
    <property type="match status" value="1"/>
</dbReference>
<dbReference type="InterPro" id="IPR011330">
    <property type="entry name" value="Glyco_hydro/deAcase_b/a-brl"/>
</dbReference>
<evidence type="ECO:0000259" key="6">
    <source>
        <dbReference type="Pfam" id="PF00535"/>
    </source>
</evidence>
<dbReference type="GO" id="GO:0005975">
    <property type="term" value="P:carbohydrate metabolic process"/>
    <property type="evidence" value="ECO:0007669"/>
    <property type="project" value="InterPro"/>
</dbReference>
<dbReference type="Gene3D" id="3.20.20.370">
    <property type="entry name" value="Glycoside hydrolase/deacetylase"/>
    <property type="match status" value="1"/>
</dbReference>
<dbReference type="GO" id="GO:0016787">
    <property type="term" value="F:hydrolase activity"/>
    <property type="evidence" value="ECO:0007669"/>
    <property type="project" value="UniProtKB-KW"/>
</dbReference>
<dbReference type="SUPFAM" id="SSF53448">
    <property type="entry name" value="Nucleotide-diphospho-sugar transferases"/>
    <property type="match status" value="1"/>
</dbReference>
<name>A0A9X9NG68_BACFG</name>
<comment type="cofactor">
    <cofactor evidence="1">
        <name>Mg(2+)</name>
        <dbReference type="ChEBI" id="CHEBI:18420"/>
    </cofactor>
</comment>
<dbReference type="CDD" id="cd00761">
    <property type="entry name" value="Glyco_tranf_GTA_type"/>
    <property type="match status" value="1"/>
</dbReference>
<dbReference type="GO" id="GO:0046872">
    <property type="term" value="F:metal ion binding"/>
    <property type="evidence" value="ECO:0007669"/>
    <property type="project" value="UniProtKB-KW"/>
</dbReference>